<name>A0A2M8DBY8_9BACT</name>
<reference evidence="3" key="1">
    <citation type="submission" date="2017-09" db="EMBL/GenBank/DDBJ databases">
        <title>Depth-based differentiation of microbial function through sediment-hosted aquifers and enrichment of novel symbionts in the deep terrestrial subsurface.</title>
        <authorList>
            <person name="Probst A.J."/>
            <person name="Ladd B."/>
            <person name="Jarett J.K."/>
            <person name="Geller-Mcgrath D.E."/>
            <person name="Sieber C.M.K."/>
            <person name="Emerson J.B."/>
            <person name="Anantharaman K."/>
            <person name="Thomas B.C."/>
            <person name="Malmstrom R."/>
            <person name="Stieglmeier M."/>
            <person name="Klingl A."/>
            <person name="Woyke T."/>
            <person name="Ryan C.M."/>
            <person name="Banfield J.F."/>
        </authorList>
    </citation>
    <scope>NUCLEOTIDE SEQUENCE [LARGE SCALE GENOMIC DNA]</scope>
</reference>
<dbReference type="SUPFAM" id="SSF50156">
    <property type="entry name" value="PDZ domain-like"/>
    <property type="match status" value="1"/>
</dbReference>
<sequence length="75" mass="8122">AYIQESVADSPAEKAGIKSEDIIMKIDGKKVTDESGGLAKIIADKKIGDKLSIEIWRNGETITLTAVIGEYDQNQ</sequence>
<proteinExistence type="predicted"/>
<dbReference type="InterPro" id="IPR036034">
    <property type="entry name" value="PDZ_sf"/>
</dbReference>
<evidence type="ECO:0000313" key="2">
    <source>
        <dbReference type="EMBL" id="PJB87886.1"/>
    </source>
</evidence>
<dbReference type="EMBL" id="PFTH01000174">
    <property type="protein sequence ID" value="PJB87886.1"/>
    <property type="molecule type" value="Genomic_DNA"/>
</dbReference>
<feature type="domain" description="PDZ" evidence="1">
    <location>
        <begin position="2"/>
        <end position="65"/>
    </location>
</feature>
<organism evidence="2 3">
    <name type="scientific">Candidatus Roizmanbacteria bacterium CG_4_9_14_0_8_um_filter_34_12</name>
    <dbReference type="NCBI Taxonomy" id="1974840"/>
    <lineage>
        <taxon>Bacteria</taxon>
        <taxon>Candidatus Roizmaniibacteriota</taxon>
    </lineage>
</organism>
<evidence type="ECO:0000259" key="1">
    <source>
        <dbReference type="Pfam" id="PF13180"/>
    </source>
</evidence>
<comment type="caution">
    <text evidence="2">The sequence shown here is derived from an EMBL/GenBank/DDBJ whole genome shotgun (WGS) entry which is preliminary data.</text>
</comment>
<accession>A0A2M8DBY8</accession>
<dbReference type="InterPro" id="IPR001478">
    <property type="entry name" value="PDZ"/>
</dbReference>
<protein>
    <submittedName>
        <fullName evidence="2">Peptidase</fullName>
    </submittedName>
</protein>
<gene>
    <name evidence="2" type="ORF">CO083_04650</name>
</gene>
<dbReference type="Gene3D" id="2.30.42.10">
    <property type="match status" value="1"/>
</dbReference>
<feature type="non-terminal residue" evidence="2">
    <location>
        <position position="1"/>
    </location>
</feature>
<dbReference type="AlphaFoldDB" id="A0A2M8DBY8"/>
<evidence type="ECO:0000313" key="3">
    <source>
        <dbReference type="Proteomes" id="UP000229706"/>
    </source>
</evidence>
<dbReference type="Proteomes" id="UP000229706">
    <property type="component" value="Unassembled WGS sequence"/>
</dbReference>
<dbReference type="Pfam" id="PF13180">
    <property type="entry name" value="PDZ_2"/>
    <property type="match status" value="1"/>
</dbReference>